<protein>
    <submittedName>
        <fullName evidence="2">Sporulation protein YqfD</fullName>
    </submittedName>
</protein>
<reference evidence="2 3" key="1">
    <citation type="journal article" date="2003" name="Int. J. Syst. Evol. Microbiol.">
        <title>Bacillus nealsonii sp. nov., isolated from a spacecraft-assembly facility, whose spores are gamma-radiation resistant.</title>
        <authorList>
            <person name="Venkateswaran K."/>
            <person name="Kempf M."/>
            <person name="Chen F."/>
            <person name="Satomi M."/>
            <person name="Nicholson W."/>
            <person name="Kern R."/>
        </authorList>
    </citation>
    <scope>NUCLEOTIDE SEQUENCE [LARGE SCALE GENOMIC DNA]</scope>
    <source>
        <strain evidence="2 3">FO-92</strain>
    </source>
</reference>
<accession>A0A2N0YX06</accession>
<keyword evidence="1" id="KW-0812">Transmembrane</keyword>
<dbReference type="NCBIfam" id="TIGR02876">
    <property type="entry name" value="spore_yqfD"/>
    <property type="match status" value="1"/>
</dbReference>
<dbReference type="RefSeq" id="WP_101179150.1">
    <property type="nucleotide sequence ID" value="NZ_PISE01000061.1"/>
</dbReference>
<proteinExistence type="predicted"/>
<dbReference type="InterPro" id="IPR010690">
    <property type="entry name" value="YqfD"/>
</dbReference>
<dbReference type="EMBL" id="PISE01000061">
    <property type="protein sequence ID" value="PKG21782.1"/>
    <property type="molecule type" value="Genomic_DNA"/>
</dbReference>
<evidence type="ECO:0000313" key="3">
    <source>
        <dbReference type="Proteomes" id="UP000233375"/>
    </source>
</evidence>
<dbReference type="OrthoDB" id="1640349at2"/>
<organism evidence="2 3">
    <name type="scientific">Niallia nealsonii</name>
    <dbReference type="NCBI Taxonomy" id="115979"/>
    <lineage>
        <taxon>Bacteria</taxon>
        <taxon>Bacillati</taxon>
        <taxon>Bacillota</taxon>
        <taxon>Bacilli</taxon>
        <taxon>Bacillales</taxon>
        <taxon>Bacillaceae</taxon>
        <taxon>Niallia</taxon>
    </lineage>
</organism>
<dbReference type="PIRSF" id="PIRSF029895">
    <property type="entry name" value="SpoIV"/>
    <property type="match status" value="1"/>
</dbReference>
<keyword evidence="1" id="KW-1133">Transmembrane helix</keyword>
<dbReference type="AlphaFoldDB" id="A0A2N0YX06"/>
<keyword evidence="3" id="KW-1185">Reference proteome</keyword>
<dbReference type="Pfam" id="PF06898">
    <property type="entry name" value="YqfD"/>
    <property type="match status" value="1"/>
</dbReference>
<gene>
    <name evidence="2" type="primary">yqfD</name>
    <name evidence="2" type="ORF">CWS01_20595</name>
</gene>
<sequence>MKNHWIEFFSGIVTVKATGKGLERFLNQLLRNNILIWNVKKHGPKSITFQMSLRKVKRFRHLVRGSGCKIEFQRRAGAPFLYKRMLKNSGFLAGIFLFIGLVFVLSNMVWGIEIKGANPATEYKIRKQLDKMDIKIGKLQFFTKELDVIQEELTNSINAITWVGVELKGTTYHFQVVEKNEPKQVQKTSAQNLVATKTATVVDYFVEEGEKVFTVNQVVKKGQLLVSGTIGKEENTKIVSAKGKVWGETWFTSKVTVPINTTFQVFNGNEKQKHYLSVGKVNVPIWGFGKMEYKNYVVEENKQYVKFLKWELPITIVNKTYREKEEVTRTYSKKEAIKKGKEMARKDVLNKIGEDGKIKEEKVLHQSIKNGKVILNIDFTTIENIAKVQPITQGDLE</sequence>
<evidence type="ECO:0000313" key="2">
    <source>
        <dbReference type="EMBL" id="PKG21782.1"/>
    </source>
</evidence>
<keyword evidence="1" id="KW-0472">Membrane</keyword>
<dbReference type="Proteomes" id="UP000233375">
    <property type="component" value="Unassembled WGS sequence"/>
</dbReference>
<feature type="transmembrane region" description="Helical" evidence="1">
    <location>
        <begin position="91"/>
        <end position="112"/>
    </location>
</feature>
<comment type="caution">
    <text evidence="2">The sequence shown here is derived from an EMBL/GenBank/DDBJ whole genome shotgun (WGS) entry which is preliminary data.</text>
</comment>
<name>A0A2N0YX06_9BACI</name>
<evidence type="ECO:0000256" key="1">
    <source>
        <dbReference type="SAM" id="Phobius"/>
    </source>
</evidence>